<keyword evidence="4" id="KW-1185">Reference proteome</keyword>
<comment type="similarity">
    <text evidence="1">Belongs to the transposase 8 family.</text>
</comment>
<dbReference type="PANTHER" id="PTHR33215">
    <property type="entry name" value="PROTEIN DISTAL ANTENNA"/>
    <property type="match status" value="1"/>
</dbReference>
<reference evidence="4" key="1">
    <citation type="journal article" date="2019" name="Int. J. Syst. Evol. Microbiol.">
        <title>The Global Catalogue of Microorganisms (GCM) 10K type strain sequencing project: providing services to taxonomists for standard genome sequencing and annotation.</title>
        <authorList>
            <consortium name="The Broad Institute Genomics Platform"/>
            <consortium name="The Broad Institute Genome Sequencing Center for Infectious Disease"/>
            <person name="Wu L."/>
            <person name="Ma J."/>
        </authorList>
    </citation>
    <scope>NUCLEOTIDE SEQUENCE [LARGE SCALE GENOMIC DNA]</scope>
    <source>
        <strain evidence="4">KACC 11407</strain>
    </source>
</reference>
<dbReference type="EMBL" id="JBHSNM010000026">
    <property type="protein sequence ID" value="MFC5571609.1"/>
    <property type="molecule type" value="Genomic_DNA"/>
</dbReference>
<dbReference type="InterPro" id="IPR002514">
    <property type="entry name" value="Transposase_8"/>
</dbReference>
<dbReference type="Gene3D" id="1.10.10.60">
    <property type="entry name" value="Homeodomain-like"/>
    <property type="match status" value="1"/>
</dbReference>
<keyword evidence="2" id="KW-0175">Coiled coil</keyword>
<dbReference type="Proteomes" id="UP001596036">
    <property type="component" value="Unassembled WGS sequence"/>
</dbReference>
<name>A0ABW0SS99_9GAMM</name>
<evidence type="ECO:0000256" key="1">
    <source>
        <dbReference type="ARBA" id="ARBA00009964"/>
    </source>
</evidence>
<dbReference type="InterPro" id="IPR051839">
    <property type="entry name" value="RD_transcriptional_regulator"/>
</dbReference>
<dbReference type="SUPFAM" id="SSF46689">
    <property type="entry name" value="Homeodomain-like"/>
    <property type="match status" value="1"/>
</dbReference>
<evidence type="ECO:0000313" key="3">
    <source>
        <dbReference type="EMBL" id="MFC5571609.1"/>
    </source>
</evidence>
<dbReference type="InterPro" id="IPR009057">
    <property type="entry name" value="Homeodomain-like_sf"/>
</dbReference>
<dbReference type="Pfam" id="PF01527">
    <property type="entry name" value="HTH_Tnp_1"/>
    <property type="match status" value="1"/>
</dbReference>
<protein>
    <submittedName>
        <fullName evidence="3">Transposase</fullName>
    </submittedName>
</protein>
<dbReference type="PANTHER" id="PTHR33215:SF13">
    <property type="entry name" value="PROTEIN DISTAL ANTENNA"/>
    <property type="match status" value="1"/>
</dbReference>
<sequence>GVARLPQTPENGDNPGGVWMARQRFTAEFKREAVRLLERGDKPVTQLALELGVPRNRLYKWRDAIATDGDLAFRGSGRRSPQQHELAQLRRQVAKLEQENTILKKATAYFASASKRGTPGSTDNG</sequence>
<organism evidence="3 4">
    <name type="scientific">Lysobacter yangpyeongensis</name>
    <dbReference type="NCBI Taxonomy" id="346182"/>
    <lineage>
        <taxon>Bacteria</taxon>
        <taxon>Pseudomonadati</taxon>
        <taxon>Pseudomonadota</taxon>
        <taxon>Gammaproteobacteria</taxon>
        <taxon>Lysobacterales</taxon>
        <taxon>Lysobacteraceae</taxon>
        <taxon>Lysobacter</taxon>
    </lineage>
</organism>
<accession>A0ABW0SS99</accession>
<feature type="coiled-coil region" evidence="2">
    <location>
        <begin position="79"/>
        <end position="106"/>
    </location>
</feature>
<feature type="non-terminal residue" evidence="3">
    <location>
        <position position="1"/>
    </location>
</feature>
<dbReference type="RefSeq" id="WP_386756268.1">
    <property type="nucleotide sequence ID" value="NZ_JBHSNM010000026.1"/>
</dbReference>
<evidence type="ECO:0000256" key="2">
    <source>
        <dbReference type="SAM" id="Coils"/>
    </source>
</evidence>
<gene>
    <name evidence="3" type="ORF">ACFPN1_16260</name>
</gene>
<evidence type="ECO:0000313" key="4">
    <source>
        <dbReference type="Proteomes" id="UP001596036"/>
    </source>
</evidence>
<comment type="caution">
    <text evidence="3">The sequence shown here is derived from an EMBL/GenBank/DDBJ whole genome shotgun (WGS) entry which is preliminary data.</text>
</comment>
<proteinExistence type="inferred from homology"/>